<evidence type="ECO:0000256" key="1">
    <source>
        <dbReference type="SAM" id="MobiDB-lite"/>
    </source>
</evidence>
<dbReference type="RefSeq" id="WP_182592072.1">
    <property type="nucleotide sequence ID" value="NZ_JACJIM010000003.1"/>
</dbReference>
<proteinExistence type="predicted"/>
<evidence type="ECO:0000313" key="3">
    <source>
        <dbReference type="Proteomes" id="UP000565455"/>
    </source>
</evidence>
<sequence length="1084" mass="111502">MVDLVPVDFDPFAGQGQQASAGTKLIPVDHDPFADEPSLAAKAGAVAKDMARSAEAGVDAGVAGLVGAPNALLALGDKLLSYPAKAIVRATGFTPASDLPGGDTRPSIADGFVSPATVAKSMEAATGPAYKPETTAGEWAHTVGEFAPNAAMGGGTLAQRVGQVVVPALASEGVGRAVRTIAPELEGPARLIGALAGGVGAAVAQAPRGASAVMRDGLEGISPEHLERAQAVMQAARDLPGGGVPLSLDEALNQVTGGQATRASQLAHTVATGGGEGQRIATEFYAARPGQVDAAGRAAFQGLADAPAAPSALGASVQDAARTAVAETPQGMALAEARQAAGPRVTPEQAGNVIQPALREAFDRREGMRAALAEQDYRAAERAPESVGIERTVPVERPGEPIMTQQQYSRPQFTDQAPAPLGPPPGRGDGTPAEAGPESLARFVARNGGLRLDGDVAATDLHRFNIPGVGNVARQNGKGIDDFWRERLIEEGYFRPDADGGMARDISSELLRKLQNEQRGAPSYPLGSQRQVAGPTSGQLGDEYAAALSHAETRLDADLGKAGIDPKSIHPDIRSRALGAMMRGETAEPLDALERTIGALREPPAPFVKSTTVQEQIPDVRFGQANPQPVLDHIEEAMRSAKGPAAVALQQARRTLYEPDGKTLDLTVAGLHGARQAMSDLIDKAPAQTQRMLLGVRDRLDRTLSAVPEYEAARSGFEAASRNLDPFASGSAPGRIVAQDQTSGRFSMPAEQVPGAIAEGPSAARDFASIASPEARRAFEGQLTTRLLDGATDATTGVLDGGKLRGALRQHADLLDQMPAVRDRIAGIATAREGMAAVERSPLGHLAEGHPDLKRAIGVLFDRDPLAGGEREIGAAMGALAKADPQSARQLARIHLETAFNDAVAEKRGLPAQYGGAGFASAVAGNPQQAKNLEASIRALPDGDVLWGSLDRFLTTLKATGYKPQAGGDATFNARVGEQLSGGKGVGPAIAGALANAAAGAGAAGMGGALAGGVLGAKKAAADAFSWYQAARNGEAVARMLFDPKALPDLRALAKSAPGSKNALGFTHRLLALSGSAAAPRERR</sequence>
<dbReference type="EMBL" id="JACJIM010000003">
    <property type="protein sequence ID" value="MBA9063139.1"/>
    <property type="molecule type" value="Genomic_DNA"/>
</dbReference>
<feature type="region of interest" description="Disordered" evidence="1">
    <location>
        <begin position="518"/>
        <end position="539"/>
    </location>
</feature>
<feature type="region of interest" description="Disordered" evidence="1">
    <location>
        <begin position="407"/>
        <end position="435"/>
    </location>
</feature>
<comment type="caution">
    <text evidence="2">The sequence shown here is derived from an EMBL/GenBank/DDBJ whole genome shotgun (WGS) entry which is preliminary data.</text>
</comment>
<feature type="compositionally biased region" description="Polar residues" evidence="1">
    <location>
        <begin position="526"/>
        <end position="539"/>
    </location>
</feature>
<reference evidence="2 3" key="1">
    <citation type="submission" date="2020-08" db="EMBL/GenBank/DDBJ databases">
        <title>Genomic Encyclopedia of Type Strains, Phase IV (KMG-IV): sequencing the most valuable type-strain genomes for metagenomic binning, comparative biology and taxonomic classification.</title>
        <authorList>
            <person name="Goeker M."/>
        </authorList>
    </citation>
    <scope>NUCLEOTIDE SEQUENCE [LARGE SCALE GENOMIC DNA]</scope>
    <source>
        <strain evidence="2 3">DSM 5686</strain>
    </source>
</reference>
<evidence type="ECO:0000313" key="2">
    <source>
        <dbReference type="EMBL" id="MBA9063139.1"/>
    </source>
</evidence>
<gene>
    <name evidence="2" type="ORF">GGQ91_002527</name>
</gene>
<keyword evidence="3" id="KW-1185">Reference proteome</keyword>
<name>A0ABR6DAL9_9HYPH</name>
<dbReference type="GeneID" id="96604226"/>
<protein>
    <submittedName>
        <fullName evidence="2">Uncharacterized protein</fullName>
    </submittedName>
</protein>
<organism evidence="2 3">
    <name type="scientific">Methylobacterium fujisawaense</name>
    <dbReference type="NCBI Taxonomy" id="107400"/>
    <lineage>
        <taxon>Bacteria</taxon>
        <taxon>Pseudomonadati</taxon>
        <taxon>Pseudomonadota</taxon>
        <taxon>Alphaproteobacteria</taxon>
        <taxon>Hyphomicrobiales</taxon>
        <taxon>Methylobacteriaceae</taxon>
        <taxon>Methylobacterium</taxon>
    </lineage>
</organism>
<accession>A0ABR6DAL9</accession>
<dbReference type="Proteomes" id="UP000565455">
    <property type="component" value="Unassembled WGS sequence"/>
</dbReference>